<dbReference type="RefSeq" id="WP_104206804.1">
    <property type="nucleotide sequence ID" value="NZ_PHHC01000082.1"/>
</dbReference>
<gene>
    <name evidence="1" type="ORF">HCUR_00782</name>
</gene>
<accession>A0A2S5R8Y6</accession>
<dbReference type="AlphaFoldDB" id="A0A2S5R8Y6"/>
<name>A0A2S5R8Y6_9PROT</name>
<organism evidence="1 2">
    <name type="scientific">Holospora curviuscula</name>
    <dbReference type="NCBI Taxonomy" id="1082868"/>
    <lineage>
        <taxon>Bacteria</taxon>
        <taxon>Pseudomonadati</taxon>
        <taxon>Pseudomonadota</taxon>
        <taxon>Alphaproteobacteria</taxon>
        <taxon>Holosporales</taxon>
        <taxon>Holosporaceae</taxon>
        <taxon>Holospora</taxon>
    </lineage>
</organism>
<dbReference type="OrthoDB" id="8515753at2"/>
<reference evidence="1 2" key="1">
    <citation type="submission" date="2017-11" db="EMBL/GenBank/DDBJ databases">
        <title>Comparative genomic analysis of Holospora spp., intranuclear symbionts of paramecia.</title>
        <authorList>
            <person name="Garushyants S.K."/>
            <person name="Beliavskaya A."/>
            <person name="Malko D.B."/>
            <person name="Logacheva M.D."/>
            <person name="Rautian M.S."/>
            <person name="Gelfand M.S."/>
        </authorList>
    </citation>
    <scope>NUCLEOTIDE SEQUENCE [LARGE SCALE GENOMIC DNA]</scope>
    <source>
        <strain evidence="2">02AZ16</strain>
    </source>
</reference>
<evidence type="ECO:0000313" key="2">
    <source>
        <dbReference type="Proteomes" id="UP000239425"/>
    </source>
</evidence>
<keyword evidence="2" id="KW-1185">Reference proteome</keyword>
<evidence type="ECO:0000313" key="1">
    <source>
        <dbReference type="EMBL" id="PPE03767.1"/>
    </source>
</evidence>
<comment type="caution">
    <text evidence="1">The sequence shown here is derived from an EMBL/GenBank/DDBJ whole genome shotgun (WGS) entry which is preliminary data.</text>
</comment>
<protein>
    <submittedName>
        <fullName evidence="1">Uncharacterized protein</fullName>
    </submittedName>
</protein>
<sequence>MGSTLVAIGLLTGSVEVLTCWVKKMFLPNMLENRGILMDNAGFYQGKAMQKMTKEDSHTLPLALFS</sequence>
<dbReference type="Proteomes" id="UP000239425">
    <property type="component" value="Unassembled WGS sequence"/>
</dbReference>
<proteinExistence type="predicted"/>
<dbReference type="EMBL" id="PHHC01000082">
    <property type="protein sequence ID" value="PPE03767.1"/>
    <property type="molecule type" value="Genomic_DNA"/>
</dbReference>